<reference evidence="7" key="1">
    <citation type="submission" date="2020-08" db="EMBL/GenBank/DDBJ databases">
        <title>Sequencing the genomes of 1000 actinobacteria strains.</title>
        <authorList>
            <person name="Klenk H.-P."/>
        </authorList>
    </citation>
    <scope>NUCLEOTIDE SEQUENCE</scope>
    <source>
        <strain evidence="7">DSM 20582</strain>
    </source>
</reference>
<keyword evidence="2" id="KW-1003">Cell membrane</keyword>
<dbReference type="PANTHER" id="PTHR39087:SF2">
    <property type="entry name" value="UPF0104 MEMBRANE PROTEIN MJ1595"/>
    <property type="match status" value="1"/>
</dbReference>
<feature type="transmembrane region" description="Helical" evidence="6">
    <location>
        <begin position="137"/>
        <end position="162"/>
    </location>
</feature>
<dbReference type="GO" id="GO:0005886">
    <property type="term" value="C:plasma membrane"/>
    <property type="evidence" value="ECO:0007669"/>
    <property type="project" value="UniProtKB-SubCell"/>
</dbReference>
<dbReference type="AlphaFoldDB" id="A0A8H9YDW0"/>
<dbReference type="NCBIfam" id="TIGR00374">
    <property type="entry name" value="flippase-like domain"/>
    <property type="match status" value="1"/>
</dbReference>
<gene>
    <name evidence="7" type="ORF">FHU32_002064</name>
</gene>
<evidence type="ECO:0000256" key="3">
    <source>
        <dbReference type="ARBA" id="ARBA00022692"/>
    </source>
</evidence>
<dbReference type="Proteomes" id="UP000612712">
    <property type="component" value="Unassembled WGS sequence"/>
</dbReference>
<feature type="transmembrane region" description="Helical" evidence="6">
    <location>
        <begin position="21"/>
        <end position="40"/>
    </location>
</feature>
<keyword evidence="3 6" id="KW-0812">Transmembrane</keyword>
<evidence type="ECO:0000256" key="6">
    <source>
        <dbReference type="SAM" id="Phobius"/>
    </source>
</evidence>
<name>A0A8H9YDW0_9CORY</name>
<evidence type="ECO:0000256" key="4">
    <source>
        <dbReference type="ARBA" id="ARBA00022989"/>
    </source>
</evidence>
<keyword evidence="4 6" id="KW-1133">Transmembrane helix</keyword>
<evidence type="ECO:0000256" key="2">
    <source>
        <dbReference type="ARBA" id="ARBA00022475"/>
    </source>
</evidence>
<evidence type="ECO:0000256" key="5">
    <source>
        <dbReference type="ARBA" id="ARBA00023136"/>
    </source>
</evidence>
<dbReference type="EMBL" id="JACHWT010000009">
    <property type="protein sequence ID" value="MBB3116814.1"/>
    <property type="molecule type" value="Genomic_DNA"/>
</dbReference>
<evidence type="ECO:0000256" key="1">
    <source>
        <dbReference type="ARBA" id="ARBA00004651"/>
    </source>
</evidence>
<accession>A0A8H9YDW0</accession>
<keyword evidence="5 6" id="KW-0472">Membrane</keyword>
<feature type="transmembrane region" description="Helical" evidence="6">
    <location>
        <begin position="265"/>
        <end position="282"/>
    </location>
</feature>
<comment type="subcellular location">
    <subcellularLocation>
        <location evidence="1">Cell membrane</location>
        <topology evidence="1">Multi-pass membrane protein</topology>
    </subcellularLocation>
</comment>
<feature type="transmembrane region" description="Helical" evidence="6">
    <location>
        <begin position="60"/>
        <end position="84"/>
    </location>
</feature>
<protein>
    <recommendedName>
        <fullName evidence="9">Integral membrane protein</fullName>
    </recommendedName>
</protein>
<dbReference type="RefSeq" id="WP_010267543.1">
    <property type="nucleotide sequence ID" value="NZ_AENJ01000129.1"/>
</dbReference>
<evidence type="ECO:0000313" key="7">
    <source>
        <dbReference type="EMBL" id="MBB3116814.1"/>
    </source>
</evidence>
<organism evidence="7 8">
    <name type="scientific">Corynebacterium bovis DSM 20582 = CIP 54.80</name>
    <dbReference type="NCBI Taxonomy" id="927655"/>
    <lineage>
        <taxon>Bacteria</taxon>
        <taxon>Bacillati</taxon>
        <taxon>Actinomycetota</taxon>
        <taxon>Actinomycetes</taxon>
        <taxon>Mycobacteriales</taxon>
        <taxon>Corynebacteriaceae</taxon>
        <taxon>Corynebacterium</taxon>
    </lineage>
</organism>
<dbReference type="InterPro" id="IPR022791">
    <property type="entry name" value="L-PG_synthase/AglD"/>
</dbReference>
<dbReference type="GeneID" id="60809086"/>
<dbReference type="PANTHER" id="PTHR39087">
    <property type="entry name" value="UPF0104 MEMBRANE PROTEIN MJ1595"/>
    <property type="match status" value="1"/>
</dbReference>
<sequence>MAPGIEIRRSRWRRVVRALRDPWVRTLLAVVLLALAAFLLRDQKHFLAEGWATLARANNWYLAGAVIAMALAMVTQAEVMVVLLRTAGVRVARGVANALGLAANSWSLTFPGGPAISAAMIFREQLKWGATPVIASWYMVLSGALSAGGMALLGLGAVFFLGARVQPLTLAISLLVLVVLAWATNWAATHPRAVERRLLAALTAFNRRRGAADDRWHDRIRAFTEQLSAVQLPLPRLTLAMVWSLLNWIAEIACLLLAIEAVGGTPPVAAVVLAFLAAKLVGQAPVTPGGLGPVDLALTTMLVSVGAMPSADALAAVILFRMVSFALPAVVGWLVFLAMFIARSHRGGTRRRGEA</sequence>
<comment type="caution">
    <text evidence="7">The sequence shown here is derived from an EMBL/GenBank/DDBJ whole genome shotgun (WGS) entry which is preliminary data.</text>
</comment>
<evidence type="ECO:0008006" key="9">
    <source>
        <dbReference type="Google" id="ProtNLM"/>
    </source>
</evidence>
<proteinExistence type="predicted"/>
<dbReference type="Pfam" id="PF03706">
    <property type="entry name" value="LPG_synthase_TM"/>
    <property type="match status" value="1"/>
</dbReference>
<feature type="transmembrane region" description="Helical" evidence="6">
    <location>
        <begin position="325"/>
        <end position="342"/>
    </location>
</feature>
<evidence type="ECO:0000313" key="8">
    <source>
        <dbReference type="Proteomes" id="UP000612712"/>
    </source>
</evidence>
<feature type="transmembrane region" description="Helical" evidence="6">
    <location>
        <begin position="168"/>
        <end position="188"/>
    </location>
</feature>